<feature type="region of interest" description="Disordered" evidence="1">
    <location>
        <begin position="205"/>
        <end position="241"/>
    </location>
</feature>
<dbReference type="InterPro" id="IPR010920">
    <property type="entry name" value="LSM_dom_sf"/>
</dbReference>
<reference evidence="3" key="1">
    <citation type="submission" date="2022-06" db="EMBL/GenBank/DDBJ databases">
        <authorList>
            <person name="Berger JAMES D."/>
            <person name="Berger JAMES D."/>
        </authorList>
    </citation>
    <scope>NUCLEOTIDE SEQUENCE [LARGE SCALE GENOMIC DNA]</scope>
</reference>
<feature type="compositionally biased region" description="Low complexity" evidence="1">
    <location>
        <begin position="398"/>
        <end position="410"/>
    </location>
</feature>
<evidence type="ECO:0000259" key="2">
    <source>
        <dbReference type="SMART" id="SM01271"/>
    </source>
</evidence>
<dbReference type="SUPFAM" id="SSF50182">
    <property type="entry name" value="Sm-like ribonucleoproteins"/>
    <property type="match status" value="1"/>
</dbReference>
<feature type="region of interest" description="Disordered" evidence="1">
    <location>
        <begin position="395"/>
        <end position="426"/>
    </location>
</feature>
<feature type="region of interest" description="Disordered" evidence="1">
    <location>
        <begin position="451"/>
        <end position="471"/>
    </location>
</feature>
<feature type="compositionally biased region" description="Polar residues" evidence="1">
    <location>
        <begin position="411"/>
        <end position="426"/>
    </location>
</feature>
<protein>
    <recommendedName>
        <fullName evidence="2">Lsm14-like N-terminal domain-containing protein</fullName>
    </recommendedName>
</protein>
<sequence>MPGTEIQINRLSLGTKISLMTHAQYRYEGTVVAINSIEGTLTLQNVKFWGTENRISPNGTNQNAENKEPAVGTVFDSITFWMSSINQMRLLDDMKTEQNELGDKAVVKAAVAIDGSRGTGRRQRNWWYESGDQQRFMRINTPSTSRNISNLSTTSNRFNNSSTQHISMPQPRMLVSYPRRGRNQLGFLSRQMNYVPVVPIAPTTGSLHKSNHPTTIRNPPFRIMTTPIPPSIGPFTATRSTITGRKPSQTIRRNLSSNVRRYTQSPINPRGGVYVYLPPEVTTTYHPRSINLVQSRVGMNRRRITDRRGAPRGNVTTQSDIDCSKPYDFETANAELEAELAKINLNTDSVSSERIQPQDHDSLGIDQAASTGDGVACVKPPISSTLSDISVTAVSTNGASGDTSSGSVSSNIPNNNTNEAHTVENQTSNETIGILAKGEYYVREKCFFDQISRSEGGPRGPMSSYQNGQGNYQYTSNSHYHASNSSVTLGHATNASSNLVGMNSASAAARRERQLNLETFGPMAARTTFISRRRPTGSVPRDMLVSASA</sequence>
<reference evidence="4" key="2">
    <citation type="submission" date="2023-11" db="UniProtKB">
        <authorList>
            <consortium name="WormBaseParasite"/>
        </authorList>
    </citation>
    <scope>IDENTIFICATION</scope>
</reference>
<feature type="compositionally biased region" description="Low complexity" evidence="1">
    <location>
        <begin position="149"/>
        <end position="163"/>
    </location>
</feature>
<keyword evidence="3" id="KW-1185">Reference proteome</keyword>
<dbReference type="Pfam" id="PF12701">
    <property type="entry name" value="LSM14"/>
    <property type="match status" value="1"/>
</dbReference>
<evidence type="ECO:0000313" key="4">
    <source>
        <dbReference type="WBParaSite" id="TREG1_112150.1"/>
    </source>
</evidence>
<evidence type="ECO:0000313" key="3">
    <source>
        <dbReference type="Proteomes" id="UP000050795"/>
    </source>
</evidence>
<dbReference type="WBParaSite" id="TREG1_112150.1">
    <property type="protein sequence ID" value="TREG1_112150.1"/>
    <property type="gene ID" value="TREG1_112150"/>
</dbReference>
<dbReference type="AlphaFoldDB" id="A0AA85IYQ8"/>
<dbReference type="SMART" id="SM01271">
    <property type="entry name" value="LSM14"/>
    <property type="match status" value="1"/>
</dbReference>
<proteinExistence type="predicted"/>
<dbReference type="Gene3D" id="2.30.30.100">
    <property type="match status" value="1"/>
</dbReference>
<accession>A0AA85IYQ8</accession>
<feature type="domain" description="Lsm14-like N-terminal" evidence="2">
    <location>
        <begin position="9"/>
        <end position="111"/>
    </location>
</feature>
<feature type="compositionally biased region" description="Polar residues" evidence="1">
    <location>
        <begin position="205"/>
        <end position="217"/>
    </location>
</feature>
<feature type="region of interest" description="Disordered" evidence="1">
    <location>
        <begin position="143"/>
        <end position="166"/>
    </location>
</feature>
<name>A0AA85IYQ8_TRIRE</name>
<organism evidence="3 4">
    <name type="scientific">Trichobilharzia regenti</name>
    <name type="common">Nasal bird schistosome</name>
    <dbReference type="NCBI Taxonomy" id="157069"/>
    <lineage>
        <taxon>Eukaryota</taxon>
        <taxon>Metazoa</taxon>
        <taxon>Spiralia</taxon>
        <taxon>Lophotrochozoa</taxon>
        <taxon>Platyhelminthes</taxon>
        <taxon>Trematoda</taxon>
        <taxon>Digenea</taxon>
        <taxon>Strigeidida</taxon>
        <taxon>Schistosomatoidea</taxon>
        <taxon>Schistosomatidae</taxon>
        <taxon>Trichobilharzia</taxon>
    </lineage>
</organism>
<dbReference type="InterPro" id="IPR025609">
    <property type="entry name" value="Lsm14-like_N"/>
</dbReference>
<dbReference type="PANTHER" id="PTHR13586">
    <property type="entry name" value="SCD6 PROTEIN-RELATED"/>
    <property type="match status" value="1"/>
</dbReference>
<dbReference type="Proteomes" id="UP000050795">
    <property type="component" value="Unassembled WGS sequence"/>
</dbReference>
<evidence type="ECO:0000256" key="1">
    <source>
        <dbReference type="SAM" id="MobiDB-lite"/>
    </source>
</evidence>